<reference evidence="1 2" key="1">
    <citation type="submission" date="2019-03" db="EMBL/GenBank/DDBJ databases">
        <title>Draft genome sequences of novel Actinobacteria.</title>
        <authorList>
            <person name="Sahin N."/>
            <person name="Ay H."/>
            <person name="Saygin H."/>
        </authorList>
    </citation>
    <scope>NUCLEOTIDE SEQUENCE [LARGE SCALE GENOMIC DNA]</scope>
    <source>
        <strain evidence="1 2">JCM 30547</strain>
    </source>
</reference>
<evidence type="ECO:0000313" key="2">
    <source>
        <dbReference type="Proteomes" id="UP000295075"/>
    </source>
</evidence>
<dbReference type="AlphaFoldDB" id="A0A4R4PU54"/>
<dbReference type="RefSeq" id="WP_132409884.1">
    <property type="nucleotide sequence ID" value="NZ_SMKA01000116.1"/>
</dbReference>
<organism evidence="1 2">
    <name type="scientific">Kribbella albertanoniae</name>
    <dbReference type="NCBI Taxonomy" id="1266829"/>
    <lineage>
        <taxon>Bacteria</taxon>
        <taxon>Bacillati</taxon>
        <taxon>Actinomycetota</taxon>
        <taxon>Actinomycetes</taxon>
        <taxon>Propionibacteriales</taxon>
        <taxon>Kribbellaceae</taxon>
        <taxon>Kribbella</taxon>
    </lineage>
</organism>
<gene>
    <name evidence="1" type="ORF">E1261_23345</name>
</gene>
<name>A0A4R4PU54_9ACTN</name>
<dbReference type="EMBL" id="SMKA01000116">
    <property type="protein sequence ID" value="TDC25922.1"/>
    <property type="molecule type" value="Genomic_DNA"/>
</dbReference>
<dbReference type="Proteomes" id="UP000295075">
    <property type="component" value="Unassembled WGS sequence"/>
</dbReference>
<keyword evidence="2" id="KW-1185">Reference proteome</keyword>
<accession>A0A4R4PU54</accession>
<sequence length="197" mass="21219">MGFALTVAPLDGIDEPGAEQDAAWYEYCLDMFAAVNEHLASLGLPPHTEPRSSTGGSVHLGYRQPLLELIELEAELPAELEATFDHVLMAGPNALFVPVDLPEPVALEADGELFRLGSVPRLLFQSAWLQRLVGEDSWYDLEFATDLYGVLLDRPLEGFPKGLPLMEGGGTAGAVLSETLCCAAIAAYETNSSIRIC</sequence>
<protein>
    <submittedName>
        <fullName evidence="1">Uncharacterized protein</fullName>
    </submittedName>
</protein>
<comment type="caution">
    <text evidence="1">The sequence shown here is derived from an EMBL/GenBank/DDBJ whole genome shotgun (WGS) entry which is preliminary data.</text>
</comment>
<evidence type="ECO:0000313" key="1">
    <source>
        <dbReference type="EMBL" id="TDC25922.1"/>
    </source>
</evidence>
<proteinExistence type="predicted"/>